<dbReference type="CDD" id="cd06257">
    <property type="entry name" value="DnaJ"/>
    <property type="match status" value="1"/>
</dbReference>
<dbReference type="SUPFAM" id="SSF48403">
    <property type="entry name" value="Ankyrin repeat"/>
    <property type="match status" value="1"/>
</dbReference>
<dbReference type="Pfam" id="PF12796">
    <property type="entry name" value="Ank_2"/>
    <property type="match status" value="1"/>
</dbReference>
<proteinExistence type="predicted"/>
<feature type="compositionally biased region" description="Basic and acidic residues" evidence="2">
    <location>
        <begin position="171"/>
        <end position="198"/>
    </location>
</feature>
<dbReference type="PRINTS" id="PR00625">
    <property type="entry name" value="JDOMAIN"/>
</dbReference>
<feature type="compositionally biased region" description="Polar residues" evidence="2">
    <location>
        <begin position="458"/>
        <end position="479"/>
    </location>
</feature>
<protein>
    <recommendedName>
        <fullName evidence="3">J domain-containing protein</fullName>
    </recommendedName>
</protein>
<feature type="compositionally biased region" description="Low complexity" evidence="2">
    <location>
        <begin position="487"/>
        <end position="496"/>
    </location>
</feature>
<evidence type="ECO:0000313" key="5">
    <source>
        <dbReference type="Proteomes" id="UP000007431"/>
    </source>
</evidence>
<feature type="compositionally biased region" description="Polar residues" evidence="2">
    <location>
        <begin position="508"/>
        <end position="533"/>
    </location>
</feature>
<evidence type="ECO:0000313" key="4">
    <source>
        <dbReference type="EMBL" id="EFJ00889.1"/>
    </source>
</evidence>
<dbReference type="Gene3D" id="1.25.40.20">
    <property type="entry name" value="Ankyrin repeat-containing domain"/>
    <property type="match status" value="1"/>
</dbReference>
<dbReference type="InterPro" id="IPR036770">
    <property type="entry name" value="Ankyrin_rpt-contain_sf"/>
</dbReference>
<dbReference type="AlphaFoldDB" id="D8PVN3"/>
<dbReference type="SMART" id="SM00248">
    <property type="entry name" value="ANK"/>
    <property type="match status" value="3"/>
</dbReference>
<name>D8PVN3_SCHCM</name>
<evidence type="ECO:0000256" key="1">
    <source>
        <dbReference type="PROSITE-ProRule" id="PRU00023"/>
    </source>
</evidence>
<dbReference type="OMA" id="DFYMFLF"/>
<gene>
    <name evidence="4" type="ORF">SCHCODRAFT_255958</name>
</gene>
<dbReference type="GeneID" id="9595499"/>
<keyword evidence="5" id="KW-1185">Reference proteome</keyword>
<dbReference type="KEGG" id="scm:SCHCO_02695521"/>
<feature type="compositionally biased region" description="Acidic residues" evidence="2">
    <location>
        <begin position="81"/>
        <end position="92"/>
    </location>
</feature>
<dbReference type="SMART" id="SM00271">
    <property type="entry name" value="DnaJ"/>
    <property type="match status" value="1"/>
</dbReference>
<dbReference type="InParanoid" id="D8PVN3"/>
<dbReference type="eggNOG" id="KOG0713">
    <property type="taxonomic scope" value="Eukaryota"/>
</dbReference>
<dbReference type="PANTHER" id="PTHR24184">
    <property type="entry name" value="SI:CH211-189E2.2"/>
    <property type="match status" value="1"/>
</dbReference>
<dbReference type="Gene3D" id="1.10.287.110">
    <property type="entry name" value="DnaJ domain"/>
    <property type="match status" value="1"/>
</dbReference>
<keyword evidence="1" id="KW-0040">ANK repeat</keyword>
<organism evidence="5">
    <name type="scientific">Schizophyllum commune (strain H4-8 / FGSC 9210)</name>
    <name type="common">Split gill fungus</name>
    <dbReference type="NCBI Taxonomy" id="578458"/>
    <lineage>
        <taxon>Eukaryota</taxon>
        <taxon>Fungi</taxon>
        <taxon>Dikarya</taxon>
        <taxon>Basidiomycota</taxon>
        <taxon>Agaricomycotina</taxon>
        <taxon>Agaricomycetes</taxon>
        <taxon>Agaricomycetidae</taxon>
        <taxon>Agaricales</taxon>
        <taxon>Schizophyllaceae</taxon>
        <taxon>Schizophyllum</taxon>
    </lineage>
</organism>
<feature type="region of interest" description="Disordered" evidence="2">
    <location>
        <begin position="446"/>
        <end position="562"/>
    </location>
</feature>
<evidence type="ECO:0000256" key="2">
    <source>
        <dbReference type="SAM" id="MobiDB-lite"/>
    </source>
</evidence>
<dbReference type="Pfam" id="PF00226">
    <property type="entry name" value="DnaJ"/>
    <property type="match status" value="1"/>
</dbReference>
<dbReference type="PROSITE" id="PS50297">
    <property type="entry name" value="ANK_REP_REGION"/>
    <property type="match status" value="1"/>
</dbReference>
<dbReference type="InterPro" id="IPR002110">
    <property type="entry name" value="Ankyrin_rpt"/>
</dbReference>
<dbReference type="PROSITE" id="PS50088">
    <property type="entry name" value="ANK_REPEAT"/>
    <property type="match status" value="1"/>
</dbReference>
<accession>D8PVN3</accession>
<dbReference type="Proteomes" id="UP000007431">
    <property type="component" value="Unassembled WGS sequence"/>
</dbReference>
<sequence length="562" mass="62029">MRVKHSTVLEAYQKLGLNEGDSLETVKTKYKQVALRTHPDKNPDNPDATALFQEVSEAYSVLLKHLDTSAPQSRHYHPYGYDDDDGDDEYDSEEYDEYDYYSDYDDDYYSDDDEMEFFMYLFEELMQNRASRFAHAHFHHANMYKPPAETPQEFQARISKQREEQIIAEERRQREAAARKARAEQEREAERAAAEQRQKAKVQSKKAQAQAQRTKGENAARVQKQKVQATRSAAFAAARSGDAEAVKKAVWEDSVDPTGGEVQSGCEEFVEILPADGQETLLHIAVKRGDMELVKWLDEHSADAEERNSSGHTAFHIALQHGHVSVATYFLDTYPPSEEDHEGVYSVPDGARRPLLLAVDANEPELAYLLLEKKLANADDAREALAYARSDAGRAVILGLPTKSGGHGKAKSKGQTNATAQEKYGDMLELLVRYGGAAKAPDFAEVDEEKDAGEDSESASGSNLGSTPSAANASQSSGRPSPPNARNGHSSHSNGHSNKRPPRARPNGSANSQSWRSPATDDTSRPSSQQSSYRGRGNGKPRGRGRGRGRATGRGGRGHAYV</sequence>
<feature type="repeat" description="ANK" evidence="1">
    <location>
        <begin position="277"/>
        <end position="309"/>
    </location>
</feature>
<dbReference type="VEuPathDB" id="FungiDB:SCHCODRAFT_02695521"/>
<dbReference type="InterPro" id="IPR036869">
    <property type="entry name" value="J_dom_sf"/>
</dbReference>
<feature type="compositionally biased region" description="Basic residues" evidence="2">
    <location>
        <begin position="537"/>
        <end position="551"/>
    </location>
</feature>
<dbReference type="HOGENOM" id="CLU_037538_0_0_1"/>
<evidence type="ECO:0000259" key="3">
    <source>
        <dbReference type="PROSITE" id="PS50076"/>
    </source>
</evidence>
<dbReference type="EMBL" id="GL377303">
    <property type="protein sequence ID" value="EFJ00889.1"/>
    <property type="molecule type" value="Genomic_DNA"/>
</dbReference>
<dbReference type="SUPFAM" id="SSF46565">
    <property type="entry name" value="Chaperone J-domain"/>
    <property type="match status" value="1"/>
</dbReference>
<feature type="compositionally biased region" description="Acidic residues" evidence="2">
    <location>
        <begin position="446"/>
        <end position="457"/>
    </location>
</feature>
<dbReference type="InterPro" id="IPR001623">
    <property type="entry name" value="DnaJ_domain"/>
</dbReference>
<dbReference type="OrthoDB" id="442087at2759"/>
<dbReference type="PANTHER" id="PTHR24184:SF11">
    <property type="entry name" value="ANKYRIN REPEAT AND SOCS BOX CONTAINING 3"/>
    <property type="match status" value="1"/>
</dbReference>
<dbReference type="STRING" id="578458.D8PVN3"/>
<feature type="region of interest" description="Disordered" evidence="2">
    <location>
        <begin position="73"/>
        <end position="92"/>
    </location>
</feature>
<dbReference type="RefSeq" id="XP_003035791.1">
    <property type="nucleotide sequence ID" value="XM_003035745.1"/>
</dbReference>
<feature type="domain" description="J" evidence="3">
    <location>
        <begin position="10"/>
        <end position="80"/>
    </location>
</feature>
<reference evidence="4 5" key="1">
    <citation type="journal article" date="2010" name="Nat. Biotechnol.">
        <title>Genome sequence of the model mushroom Schizophyllum commune.</title>
        <authorList>
            <person name="Ohm R.A."/>
            <person name="de Jong J.F."/>
            <person name="Lugones L.G."/>
            <person name="Aerts A."/>
            <person name="Kothe E."/>
            <person name="Stajich J.E."/>
            <person name="de Vries R.P."/>
            <person name="Record E."/>
            <person name="Levasseur A."/>
            <person name="Baker S.E."/>
            <person name="Bartholomew K.A."/>
            <person name="Coutinho P.M."/>
            <person name="Erdmann S."/>
            <person name="Fowler T.J."/>
            <person name="Gathman A.C."/>
            <person name="Lombard V."/>
            <person name="Henrissat B."/>
            <person name="Knabe N."/>
            <person name="Kuees U."/>
            <person name="Lilly W.W."/>
            <person name="Lindquist E."/>
            <person name="Lucas S."/>
            <person name="Magnuson J.K."/>
            <person name="Piumi F."/>
            <person name="Raudaskoski M."/>
            <person name="Salamov A."/>
            <person name="Schmutz J."/>
            <person name="Schwarze F.W.M.R."/>
            <person name="vanKuyk P.A."/>
            <person name="Horton J.S."/>
            <person name="Grigoriev I.V."/>
            <person name="Woesten H.A.B."/>
        </authorList>
    </citation>
    <scope>NUCLEOTIDE SEQUENCE [LARGE SCALE GENOMIC DNA]</scope>
    <source>
        <strain evidence="5">H4-8 / FGSC 9210</strain>
    </source>
</reference>
<feature type="region of interest" description="Disordered" evidence="2">
    <location>
        <begin position="171"/>
        <end position="223"/>
    </location>
</feature>
<dbReference type="PROSITE" id="PS50076">
    <property type="entry name" value="DNAJ_2"/>
    <property type="match status" value="1"/>
</dbReference>